<dbReference type="PANTHER" id="PTHR30069:SF53">
    <property type="entry name" value="COLICIN I RECEPTOR-RELATED"/>
    <property type="match status" value="1"/>
</dbReference>
<dbReference type="InterPro" id="IPR058134">
    <property type="entry name" value="PirA/FepA/PfeA"/>
</dbReference>
<keyword evidence="4 10" id="KW-0812">Transmembrane</keyword>
<dbReference type="NCBIfam" id="NF010048">
    <property type="entry name" value="PRK13524.1"/>
    <property type="match status" value="1"/>
</dbReference>
<sequence length="735" mass="80296">MRNTHWVRGRTMSALLGTAIASVAASAVIAQEATATGEAIRLENILVSAEDQVLQALGSTTVTSEEIDEQPVTNDLSEIIRKQPGVNLTGNSASGQRGNQRQIDIRGMGPENVLILIDGKPVTSRNSARMGRQGERDTRGDSNWVPAEMVDRIEILRGPAAARYGSGAAGGVVNIITKKPEEFFAQLSGYAEIPDNDDEGSTYRTNALVAGPIGEKLSFRVYGSWNETEADDPGVNDDENAGYEGVINKDLNAFLRWHMMEGHTLDFEYGWSRQGNEYAGESGFGTGLATGVSEELMGEETKKELRETFAITHNGTYEFGESFSYIQYEKTHNESLCQGMSGGGEGTYSYCADTDGDGSADDFAWLTNDYESLSAKTEWDIYGSILGRESVYTLGAEYRGEKIDQKVPSSVSSISDTRLEFKDSDYKEQALYGVYAEANIQATDRLILTPGLRYDYSDRFGDNLSPSLNAEYEISAAWTIKGGIARAFKAPNLYQLNPDYYYNTRGRGCPEGYSGPCRIKGNDDLDPEYSINKEIGVAYSGLNGVDGTLTYFHNDYKDRIAADVVDGAVDPATGGSVFEWANTPEAVVRGLEGSFNAPIGSALSLNVNLTYMLESENKQTGNPLSLVPDYTINAGLDWQARDDLLLTLSGTYYGPIPTITRSLSQNTEITEEEDLVEQGEYGIFNVGAHWDVTDAAFIKFGVTNIFDKTLERTGNGSESYNEPGRGFYIGMTQTF</sequence>
<dbReference type="InterPro" id="IPR036942">
    <property type="entry name" value="Beta-barrel_TonB_sf"/>
</dbReference>
<feature type="signal peptide" evidence="13">
    <location>
        <begin position="1"/>
        <end position="30"/>
    </location>
</feature>
<dbReference type="GO" id="GO:0015344">
    <property type="term" value="F:siderophore uptake transmembrane transporter activity"/>
    <property type="evidence" value="ECO:0007669"/>
    <property type="project" value="TreeGrafter"/>
</dbReference>
<evidence type="ECO:0000256" key="7">
    <source>
        <dbReference type="ARBA" id="ARBA00023077"/>
    </source>
</evidence>
<evidence type="ECO:0000256" key="5">
    <source>
        <dbReference type="ARBA" id="ARBA00022729"/>
    </source>
</evidence>
<keyword evidence="2 10" id="KW-0813">Transport</keyword>
<dbReference type="PANTHER" id="PTHR30069">
    <property type="entry name" value="TONB-DEPENDENT OUTER MEMBRANE RECEPTOR"/>
    <property type="match status" value="1"/>
</dbReference>
<dbReference type="Gene3D" id="2.40.170.20">
    <property type="entry name" value="TonB-dependent receptor, beta-barrel domain"/>
    <property type="match status" value="1"/>
</dbReference>
<feature type="chain" id="PRO_5035316907" evidence="13">
    <location>
        <begin position="31"/>
        <end position="735"/>
    </location>
</feature>
<feature type="short sequence motif" description="TonB C-terminal box" evidence="11">
    <location>
        <begin position="718"/>
        <end position="735"/>
    </location>
</feature>
<dbReference type="Proteomes" id="UP000609121">
    <property type="component" value="Unassembled WGS sequence"/>
</dbReference>
<keyword evidence="6" id="KW-0406">Ion transport</keyword>
<evidence type="ECO:0000256" key="4">
    <source>
        <dbReference type="ARBA" id="ARBA00022692"/>
    </source>
</evidence>
<evidence type="ECO:0000256" key="9">
    <source>
        <dbReference type="ARBA" id="ARBA00023237"/>
    </source>
</evidence>
<evidence type="ECO:0000256" key="8">
    <source>
        <dbReference type="ARBA" id="ARBA00023136"/>
    </source>
</evidence>
<organism evidence="16 17">
    <name type="scientific">Mangrovicoccus algicola</name>
    <dbReference type="NCBI Taxonomy" id="2771008"/>
    <lineage>
        <taxon>Bacteria</taxon>
        <taxon>Pseudomonadati</taxon>
        <taxon>Pseudomonadota</taxon>
        <taxon>Alphaproteobacteria</taxon>
        <taxon>Rhodobacterales</taxon>
        <taxon>Paracoccaceae</taxon>
        <taxon>Mangrovicoccus</taxon>
    </lineage>
</organism>
<evidence type="ECO:0000256" key="1">
    <source>
        <dbReference type="ARBA" id="ARBA00004571"/>
    </source>
</evidence>
<evidence type="ECO:0000256" key="12">
    <source>
        <dbReference type="RuleBase" id="RU003357"/>
    </source>
</evidence>
<dbReference type="NCBIfam" id="NF010051">
    <property type="entry name" value="PRK13528.1"/>
    <property type="match status" value="1"/>
</dbReference>
<dbReference type="PROSITE" id="PS52016">
    <property type="entry name" value="TONB_DEPENDENT_REC_3"/>
    <property type="match status" value="1"/>
</dbReference>
<evidence type="ECO:0000313" key="17">
    <source>
        <dbReference type="Proteomes" id="UP000609121"/>
    </source>
</evidence>
<comment type="subcellular location">
    <subcellularLocation>
        <location evidence="1 10">Cell outer membrane</location>
        <topology evidence="1 10">Multi-pass membrane protein</topology>
    </subcellularLocation>
</comment>
<keyword evidence="5 13" id="KW-0732">Signal</keyword>
<evidence type="ECO:0000256" key="2">
    <source>
        <dbReference type="ARBA" id="ARBA00022448"/>
    </source>
</evidence>
<dbReference type="InterPro" id="IPR012910">
    <property type="entry name" value="Plug_dom"/>
</dbReference>
<dbReference type="Pfam" id="PF07715">
    <property type="entry name" value="Plug"/>
    <property type="match status" value="1"/>
</dbReference>
<dbReference type="RefSeq" id="WP_193179683.1">
    <property type="nucleotide sequence ID" value="NZ_JACVXA010000007.1"/>
</dbReference>
<dbReference type="Gene3D" id="2.170.130.10">
    <property type="entry name" value="TonB-dependent receptor, plug domain"/>
    <property type="match status" value="1"/>
</dbReference>
<keyword evidence="7 12" id="KW-0798">TonB box</keyword>
<dbReference type="SUPFAM" id="SSF56935">
    <property type="entry name" value="Porins"/>
    <property type="match status" value="1"/>
</dbReference>
<accession>A0A8J7CUB9</accession>
<keyword evidence="17" id="KW-1185">Reference proteome</keyword>
<protein>
    <submittedName>
        <fullName evidence="16">FepA family TonB-dependent siderophore receptor</fullName>
    </submittedName>
</protein>
<evidence type="ECO:0000256" key="6">
    <source>
        <dbReference type="ARBA" id="ARBA00023065"/>
    </source>
</evidence>
<feature type="domain" description="TonB-dependent receptor plug" evidence="15">
    <location>
        <begin position="60"/>
        <end position="172"/>
    </location>
</feature>
<dbReference type="InterPro" id="IPR037066">
    <property type="entry name" value="Plug_dom_sf"/>
</dbReference>
<dbReference type="GO" id="GO:0009279">
    <property type="term" value="C:cell outer membrane"/>
    <property type="evidence" value="ECO:0007669"/>
    <property type="project" value="UniProtKB-SubCell"/>
</dbReference>
<keyword evidence="16" id="KW-0675">Receptor</keyword>
<proteinExistence type="inferred from homology"/>
<dbReference type="InterPro" id="IPR010917">
    <property type="entry name" value="TonB_rcpt_CS"/>
</dbReference>
<comment type="caution">
    <text evidence="16">The sequence shown here is derived from an EMBL/GenBank/DDBJ whole genome shotgun (WGS) entry which is preliminary data.</text>
</comment>
<evidence type="ECO:0000256" key="3">
    <source>
        <dbReference type="ARBA" id="ARBA00022452"/>
    </source>
</evidence>
<evidence type="ECO:0000256" key="13">
    <source>
        <dbReference type="SAM" id="SignalP"/>
    </source>
</evidence>
<feature type="domain" description="TonB-dependent receptor-like beta-barrel" evidence="14">
    <location>
        <begin position="264"/>
        <end position="705"/>
    </location>
</feature>
<dbReference type="CDD" id="cd01347">
    <property type="entry name" value="ligand_gated_channel"/>
    <property type="match status" value="1"/>
</dbReference>
<evidence type="ECO:0000313" key="16">
    <source>
        <dbReference type="EMBL" id="MBE3637274.1"/>
    </source>
</evidence>
<dbReference type="InterPro" id="IPR000531">
    <property type="entry name" value="Beta-barrel_TonB"/>
</dbReference>
<dbReference type="GO" id="GO:0044718">
    <property type="term" value="P:siderophore transmembrane transport"/>
    <property type="evidence" value="ECO:0007669"/>
    <property type="project" value="TreeGrafter"/>
</dbReference>
<dbReference type="InterPro" id="IPR039426">
    <property type="entry name" value="TonB-dep_rcpt-like"/>
</dbReference>
<name>A0A8J7CUB9_9RHOB</name>
<keyword evidence="8 10" id="KW-0472">Membrane</keyword>
<dbReference type="AlphaFoldDB" id="A0A8J7CUB9"/>
<gene>
    <name evidence="16" type="ORF">ICN82_03545</name>
</gene>
<evidence type="ECO:0000256" key="11">
    <source>
        <dbReference type="PROSITE-ProRule" id="PRU10144"/>
    </source>
</evidence>
<evidence type="ECO:0000256" key="10">
    <source>
        <dbReference type="PROSITE-ProRule" id="PRU01360"/>
    </source>
</evidence>
<keyword evidence="3 10" id="KW-1134">Transmembrane beta strand</keyword>
<reference evidence="16" key="1">
    <citation type="submission" date="2020-09" db="EMBL/GenBank/DDBJ databases">
        <title>A novel bacterium of genus Mangrovicoccus, isolated from South China Sea.</title>
        <authorList>
            <person name="Huang H."/>
            <person name="Mo K."/>
            <person name="Hu Y."/>
        </authorList>
    </citation>
    <scope>NUCLEOTIDE SEQUENCE</scope>
    <source>
        <strain evidence="16">HB182678</strain>
    </source>
</reference>
<dbReference type="Pfam" id="PF00593">
    <property type="entry name" value="TonB_dep_Rec_b-barrel"/>
    <property type="match status" value="1"/>
</dbReference>
<comment type="similarity">
    <text evidence="10 12">Belongs to the TonB-dependent receptor family.</text>
</comment>
<evidence type="ECO:0000259" key="14">
    <source>
        <dbReference type="Pfam" id="PF00593"/>
    </source>
</evidence>
<dbReference type="PROSITE" id="PS01156">
    <property type="entry name" value="TONB_DEPENDENT_REC_2"/>
    <property type="match status" value="1"/>
</dbReference>
<keyword evidence="9 10" id="KW-0998">Cell outer membrane</keyword>
<evidence type="ECO:0000259" key="15">
    <source>
        <dbReference type="Pfam" id="PF07715"/>
    </source>
</evidence>
<dbReference type="EMBL" id="JACVXA010000007">
    <property type="protein sequence ID" value="MBE3637274.1"/>
    <property type="molecule type" value="Genomic_DNA"/>
</dbReference>